<proteinExistence type="predicted"/>
<dbReference type="RefSeq" id="WP_179717557.1">
    <property type="nucleotide sequence ID" value="NZ_BAABFH010000001.1"/>
</dbReference>
<evidence type="ECO:0000313" key="2">
    <source>
        <dbReference type="EMBL" id="NYI82057.1"/>
    </source>
</evidence>
<comment type="caution">
    <text evidence="2">The sequence shown here is derived from an EMBL/GenBank/DDBJ whole genome shotgun (WGS) entry which is preliminary data.</text>
</comment>
<protein>
    <submittedName>
        <fullName evidence="2">Uncharacterized protein</fullName>
    </submittedName>
</protein>
<organism evidence="2 3">
    <name type="scientific">Saccharopolyspora hordei</name>
    <dbReference type="NCBI Taxonomy" id="1838"/>
    <lineage>
        <taxon>Bacteria</taxon>
        <taxon>Bacillati</taxon>
        <taxon>Actinomycetota</taxon>
        <taxon>Actinomycetes</taxon>
        <taxon>Pseudonocardiales</taxon>
        <taxon>Pseudonocardiaceae</taxon>
        <taxon>Saccharopolyspora</taxon>
    </lineage>
</organism>
<feature type="compositionally biased region" description="Polar residues" evidence="1">
    <location>
        <begin position="66"/>
        <end position="89"/>
    </location>
</feature>
<reference evidence="2 3" key="1">
    <citation type="submission" date="2020-07" db="EMBL/GenBank/DDBJ databases">
        <title>Sequencing the genomes of 1000 actinobacteria strains.</title>
        <authorList>
            <person name="Klenk H.-P."/>
        </authorList>
    </citation>
    <scope>NUCLEOTIDE SEQUENCE [LARGE SCALE GENOMIC DNA]</scope>
    <source>
        <strain evidence="2 3">DSM 44065</strain>
    </source>
</reference>
<accession>A0A853APC8</accession>
<gene>
    <name evidence="2" type="ORF">HNR68_000687</name>
</gene>
<evidence type="ECO:0000256" key="1">
    <source>
        <dbReference type="SAM" id="MobiDB-lite"/>
    </source>
</evidence>
<dbReference type="AlphaFoldDB" id="A0A853APC8"/>
<dbReference type="EMBL" id="JACCFJ010000001">
    <property type="protein sequence ID" value="NYI82057.1"/>
    <property type="molecule type" value="Genomic_DNA"/>
</dbReference>
<keyword evidence="3" id="KW-1185">Reference proteome</keyword>
<name>A0A853APC8_9PSEU</name>
<dbReference type="Proteomes" id="UP000587002">
    <property type="component" value="Unassembled WGS sequence"/>
</dbReference>
<evidence type="ECO:0000313" key="3">
    <source>
        <dbReference type="Proteomes" id="UP000587002"/>
    </source>
</evidence>
<sequence length="89" mass="9377">MAMSTQITAETSPTTDWFAEPLAALLDLFAAQLSDDSEPTSESDPTVLPPPTNERPEWAPPASGETVDTSQADPQRFPVSSTGVAWSAG</sequence>
<feature type="region of interest" description="Disordered" evidence="1">
    <location>
        <begin position="33"/>
        <end position="89"/>
    </location>
</feature>